<dbReference type="Proteomes" id="UP000654075">
    <property type="component" value="Unassembled WGS sequence"/>
</dbReference>
<organism evidence="1 2">
    <name type="scientific">Polarella glacialis</name>
    <name type="common">Dinoflagellate</name>
    <dbReference type="NCBI Taxonomy" id="89957"/>
    <lineage>
        <taxon>Eukaryota</taxon>
        <taxon>Sar</taxon>
        <taxon>Alveolata</taxon>
        <taxon>Dinophyceae</taxon>
        <taxon>Suessiales</taxon>
        <taxon>Suessiaceae</taxon>
        <taxon>Polarella</taxon>
    </lineage>
</organism>
<sequence length="87" mass="9694">VVSGGLSGAVGIAGNRLWRQDEQENLKPPLSTVAAWATCFKFEGQSCVCKHGAPNRSDNHHKRLHKRLHGHKRWHGCCRTGLECHKT</sequence>
<reference evidence="1" key="1">
    <citation type="submission" date="2021-02" db="EMBL/GenBank/DDBJ databases">
        <authorList>
            <person name="Dougan E. K."/>
            <person name="Rhodes N."/>
            <person name="Thang M."/>
            <person name="Chan C."/>
        </authorList>
    </citation>
    <scope>NUCLEOTIDE SEQUENCE</scope>
</reference>
<protein>
    <submittedName>
        <fullName evidence="1">Uncharacterized protein</fullName>
    </submittedName>
</protein>
<comment type="caution">
    <text evidence="1">The sequence shown here is derived from an EMBL/GenBank/DDBJ whole genome shotgun (WGS) entry which is preliminary data.</text>
</comment>
<name>A0A813HI79_POLGL</name>
<proteinExistence type="predicted"/>
<dbReference type="EMBL" id="CAJNNV010031633">
    <property type="protein sequence ID" value="CAE8637164.1"/>
    <property type="molecule type" value="Genomic_DNA"/>
</dbReference>
<accession>A0A813HI79</accession>
<evidence type="ECO:0000313" key="2">
    <source>
        <dbReference type="Proteomes" id="UP000654075"/>
    </source>
</evidence>
<feature type="non-terminal residue" evidence="1">
    <location>
        <position position="1"/>
    </location>
</feature>
<gene>
    <name evidence="1" type="ORF">PGLA1383_LOCUS52556</name>
</gene>
<evidence type="ECO:0000313" key="1">
    <source>
        <dbReference type="EMBL" id="CAE8637164.1"/>
    </source>
</evidence>
<dbReference type="AlphaFoldDB" id="A0A813HI79"/>
<feature type="non-terminal residue" evidence="1">
    <location>
        <position position="87"/>
    </location>
</feature>
<keyword evidence="2" id="KW-1185">Reference proteome</keyword>